<dbReference type="Pfam" id="PF06996">
    <property type="entry name" value="T6SS_TssG"/>
    <property type="match status" value="2"/>
</dbReference>
<evidence type="ECO:0000313" key="1">
    <source>
        <dbReference type="EMBL" id="SER21432.1"/>
    </source>
</evidence>
<dbReference type="PANTHER" id="PTHR35564:SF3">
    <property type="entry name" value="TYPE VI SECRETION SYSTEM BASEPLATE SUBUNIT TSSG"/>
    <property type="match status" value="1"/>
</dbReference>
<reference evidence="2" key="1">
    <citation type="submission" date="2016-10" db="EMBL/GenBank/DDBJ databases">
        <authorList>
            <person name="Varghese N."/>
            <person name="Submissions S."/>
        </authorList>
    </citation>
    <scope>NUCLEOTIDE SEQUENCE [LARGE SCALE GENOMIC DNA]</scope>
    <source>
        <strain evidence="2">DSM 18887</strain>
    </source>
</reference>
<dbReference type="EMBL" id="FOGB01000026">
    <property type="protein sequence ID" value="SER21432.1"/>
    <property type="molecule type" value="Genomic_DNA"/>
</dbReference>
<sequence>MADSERSAFLTLSNELQRAAHSFEFFKAVNLLESFHTGARVGHQGPVASEAIRFRGHPSLAFPACDIQHAGISRQGQLELQNNFIGLYGPASPLPAHVTESIIAEQVQIENQELTEYFLTSEQQIRALRDHRLDISSLVLRAAEYKQQIRAGVLSARALNNDELEQLVHGESLQELLSPVELTSFRNGQLVIQVFELPTSRQRDFLDLFNHRLTAFLYRIWHKYRPALQYQPEARNDFSEWLFALMGAPEKAYREESAINWPRLLGFSGLMAMQGNSASVMRQVVSGYFNNVPVQITEHVERWASVPDEQKNRLGLGPSLLGEDITLGSRVKDFNSKFIVQMGPLVYSQFADFLPNGAHYAALKEMILMLMPEQLCFDIKLVLQGDQVPESTLGGEAGCYLGWSGWLGNPGSHDRNVILHGIG</sequence>
<organism evidence="1 2">
    <name type="scientific">Amphritea atlantica</name>
    <dbReference type="NCBI Taxonomy" id="355243"/>
    <lineage>
        <taxon>Bacteria</taxon>
        <taxon>Pseudomonadati</taxon>
        <taxon>Pseudomonadota</taxon>
        <taxon>Gammaproteobacteria</taxon>
        <taxon>Oceanospirillales</taxon>
        <taxon>Oceanospirillaceae</taxon>
        <taxon>Amphritea</taxon>
    </lineage>
</organism>
<evidence type="ECO:0000313" key="2">
    <source>
        <dbReference type="Proteomes" id="UP000198749"/>
    </source>
</evidence>
<dbReference type="STRING" id="355243.SAMN03080615_04386"/>
<accession>A0A1H9MCS3</accession>
<dbReference type="NCBIfam" id="TIGR03347">
    <property type="entry name" value="VI_chp_1"/>
    <property type="match status" value="1"/>
</dbReference>
<dbReference type="AlphaFoldDB" id="A0A1H9MCS3"/>
<dbReference type="PANTHER" id="PTHR35564">
    <property type="match status" value="1"/>
</dbReference>
<gene>
    <name evidence="1" type="ORF">SAMN03080615_04386</name>
</gene>
<dbReference type="RefSeq" id="WP_091362253.1">
    <property type="nucleotide sequence ID" value="NZ_AP025284.1"/>
</dbReference>
<dbReference type="OrthoDB" id="1523296at2"/>
<dbReference type="InterPro" id="IPR010732">
    <property type="entry name" value="T6SS_TssG-like"/>
</dbReference>
<keyword evidence="2" id="KW-1185">Reference proteome</keyword>
<protein>
    <submittedName>
        <fullName evidence="1">Type VI secretion, VasB, ImpH, VC_A0111</fullName>
    </submittedName>
</protein>
<name>A0A1H9MCS3_9GAMM</name>
<proteinExistence type="predicted"/>
<dbReference type="Proteomes" id="UP000198749">
    <property type="component" value="Unassembled WGS sequence"/>
</dbReference>